<dbReference type="RefSeq" id="XP_005824761.1">
    <property type="nucleotide sequence ID" value="XM_005824704.1"/>
</dbReference>
<feature type="compositionally biased region" description="Basic and acidic residues" evidence="2">
    <location>
        <begin position="72"/>
        <end position="83"/>
    </location>
</feature>
<keyword evidence="6" id="KW-1185">Reference proteome</keyword>
<feature type="region of interest" description="Disordered" evidence="2">
    <location>
        <begin position="578"/>
        <end position="609"/>
    </location>
</feature>
<reference evidence="5" key="3">
    <citation type="submission" date="2016-03" db="UniProtKB">
        <authorList>
            <consortium name="EnsemblProtists"/>
        </authorList>
    </citation>
    <scope>IDENTIFICATION</scope>
</reference>
<dbReference type="OMA" id="RYSHENN"/>
<feature type="compositionally biased region" description="Basic and acidic residues" evidence="2">
    <location>
        <begin position="92"/>
        <end position="104"/>
    </location>
</feature>
<proteinExistence type="predicted"/>
<dbReference type="SUPFAM" id="SSF51045">
    <property type="entry name" value="WW domain"/>
    <property type="match status" value="1"/>
</dbReference>
<feature type="region of interest" description="Disordered" evidence="2">
    <location>
        <begin position="369"/>
        <end position="420"/>
    </location>
</feature>
<dbReference type="Gene3D" id="2.20.70.10">
    <property type="match status" value="1"/>
</dbReference>
<dbReference type="PROSITE" id="PS50020">
    <property type="entry name" value="WW_DOMAIN_2"/>
    <property type="match status" value="1"/>
</dbReference>
<dbReference type="PaxDb" id="55529-EKX37781"/>
<dbReference type="GeneID" id="17294494"/>
<dbReference type="HOGENOM" id="CLU_260728_0_0_1"/>
<name>L1IND6_GUITC</name>
<feature type="compositionally biased region" description="Basic and acidic residues" evidence="2">
    <location>
        <begin position="369"/>
        <end position="419"/>
    </location>
</feature>
<feature type="compositionally biased region" description="Basic and acidic residues" evidence="2">
    <location>
        <begin position="504"/>
        <end position="528"/>
    </location>
</feature>
<gene>
    <name evidence="4" type="ORF">GUITHDRAFT_144749</name>
</gene>
<dbReference type="Proteomes" id="UP000011087">
    <property type="component" value="Unassembled WGS sequence"/>
</dbReference>
<accession>L1IND6</accession>
<feature type="compositionally biased region" description="Basic and acidic residues" evidence="2">
    <location>
        <begin position="441"/>
        <end position="462"/>
    </location>
</feature>
<dbReference type="InterPro" id="IPR036020">
    <property type="entry name" value="WW_dom_sf"/>
</dbReference>
<feature type="coiled-coil region" evidence="1">
    <location>
        <begin position="955"/>
        <end position="1043"/>
    </location>
</feature>
<evidence type="ECO:0000256" key="1">
    <source>
        <dbReference type="SAM" id="Coils"/>
    </source>
</evidence>
<feature type="domain" description="WW" evidence="3">
    <location>
        <begin position="1254"/>
        <end position="1281"/>
    </location>
</feature>
<evidence type="ECO:0000313" key="6">
    <source>
        <dbReference type="Proteomes" id="UP000011087"/>
    </source>
</evidence>
<evidence type="ECO:0000313" key="4">
    <source>
        <dbReference type="EMBL" id="EKX37781.1"/>
    </source>
</evidence>
<dbReference type="SMART" id="SM00456">
    <property type="entry name" value="WW"/>
    <property type="match status" value="1"/>
</dbReference>
<organism evidence="4">
    <name type="scientific">Guillardia theta (strain CCMP2712)</name>
    <name type="common">Cryptophyte</name>
    <dbReference type="NCBI Taxonomy" id="905079"/>
    <lineage>
        <taxon>Eukaryota</taxon>
        <taxon>Cryptophyceae</taxon>
        <taxon>Pyrenomonadales</taxon>
        <taxon>Geminigeraceae</taxon>
        <taxon>Guillardia</taxon>
    </lineage>
</organism>
<feature type="compositionally biased region" description="Polar residues" evidence="2">
    <location>
        <begin position="130"/>
        <end position="145"/>
    </location>
</feature>
<evidence type="ECO:0000259" key="3">
    <source>
        <dbReference type="PROSITE" id="PS50020"/>
    </source>
</evidence>
<feature type="region of interest" description="Disordered" evidence="2">
    <location>
        <begin position="441"/>
        <end position="557"/>
    </location>
</feature>
<sequence>MNVESYTYEQGSLPLRKQLPYEQVLDRRETVASITARIDRLMNDEGAQAEERVVLPVLRSQKRPPVRGVRRSQPERVSYRDTMTDSSAYPSRQEEAPRRSRVLADDSIQQRRRTRPRSPSRDNDPKGYSNFYNPQPWQNPASVVQQAPRAPRVQQSPRVTRVARRAWVDPQEQRYQAEEIRKLVEEIANASKTMKANVMQTVGNLQQQDQKQQQQDQQVALESSFLSKRTDSETSFQRESSILQGMDDKVSRALTYLLKDLESSSLDDETLLQAVTINKAAVTLQKHLKAMRAFHFFRGWRMSQAAVPLPLPISHADPPPQEPKDLVRPLEQARREAEQQEQARREQAGLVLQGSIRCHLARKRRAAAEAERSAAKKAAAEEEQARREAEQQEQARREAEQQEQARREAEQQEQTRREQAGLVLQGSIRCHLARKRRAAAEAERSAAKKAAAEEEQARREAEQQEQVAEQQEQVAEQQEQTRREQAGLVLQGSIRCHLARKRRAAAEAERSAAKKAAAEEEQARREAEQQEQVAEQQEQVAEQQEQVAEQQEQTKREQAGLVLQGSIRCHLARKRRAAAEAEQSAAKKAAAEEEQARREAEQQEQTRREQAGLVLQGSIRCHLARKRRAAAEAERSAAKKAAAEEEQARREAEDEGACVLQRGVRSHHARRDLRRRREVLKMKAQEEWYRERSGAILLLACSMRCKLARNAITSARAAAAARSAAALTIQCSTRRRIGRKRLQRRRQERLCDALGGRYEAELQQLIEQESFELIPQLLDGVKPALVAAGLTDPADQQSVVNRVYRSAHSVLEGSGLGSKDPSLLLQLTSIFAELAAKQQFENHGELFSFSRRDQLIEKARNKALAQKKARDEAFQLLQEQHNLSLQAAEQKFSDLKFHRQQLELQLDEEIKAAQSARASKLLHLQEIIAENAKEEVIFKAEFQRKTAKRLAESLLEEAAIQRARAGEELERARELLAVANEEANEQLEEAERECSAVTQSLHSLKVSQQESSCLSADRHRHKKKELEELLNEKRRRLCEVEQNHQEAKAKATRILATARQEVLEIESKDGKGSQVFSSEQHKKIVMDTAHEIAAEVCAKVELWVREVVLVQREVEALVGRMDEAKEEEAKELEELRGSRAERLEQLGLEQRRAEKALMKATEQRKRAKVDHRIQEDSAIAKRMKEEEASRHLEAKAQEVIDMAMLEAKSLVEELQCQIQYTGAPRDNFERVVSDKNDLQPHSALNAARIEAEKWRRIKTNGGRVYWHNRSTGETRWETPSSLLPLSARELDVLVPVRVKKQQRRRDDGDGD</sequence>
<evidence type="ECO:0000313" key="5">
    <source>
        <dbReference type="EnsemblProtists" id="EKX37781"/>
    </source>
</evidence>
<evidence type="ECO:0000256" key="2">
    <source>
        <dbReference type="SAM" id="MobiDB-lite"/>
    </source>
</evidence>
<feature type="compositionally biased region" description="Low complexity" evidence="2">
    <location>
        <begin position="464"/>
        <end position="478"/>
    </location>
</feature>
<feature type="compositionally biased region" description="Basic and acidic residues" evidence="2">
    <location>
        <begin position="589"/>
        <end position="609"/>
    </location>
</feature>
<dbReference type="PROSITE" id="PS01159">
    <property type="entry name" value="WW_DOMAIN_1"/>
    <property type="match status" value="1"/>
</dbReference>
<dbReference type="InterPro" id="IPR001202">
    <property type="entry name" value="WW_dom"/>
</dbReference>
<reference evidence="6" key="2">
    <citation type="submission" date="2012-11" db="EMBL/GenBank/DDBJ databases">
        <authorList>
            <person name="Kuo A."/>
            <person name="Curtis B.A."/>
            <person name="Tanifuji G."/>
            <person name="Burki F."/>
            <person name="Gruber A."/>
            <person name="Irimia M."/>
            <person name="Maruyama S."/>
            <person name="Arias M.C."/>
            <person name="Ball S.G."/>
            <person name="Gile G.H."/>
            <person name="Hirakawa Y."/>
            <person name="Hopkins J.F."/>
            <person name="Rensing S.A."/>
            <person name="Schmutz J."/>
            <person name="Symeonidi A."/>
            <person name="Elias M."/>
            <person name="Eveleigh R.J."/>
            <person name="Herman E.K."/>
            <person name="Klute M.J."/>
            <person name="Nakayama T."/>
            <person name="Obornik M."/>
            <person name="Reyes-Prieto A."/>
            <person name="Armbrust E.V."/>
            <person name="Aves S.J."/>
            <person name="Beiko R.G."/>
            <person name="Coutinho P."/>
            <person name="Dacks J.B."/>
            <person name="Durnford D.G."/>
            <person name="Fast N.M."/>
            <person name="Green B.R."/>
            <person name="Grisdale C."/>
            <person name="Hempe F."/>
            <person name="Henrissat B."/>
            <person name="Hoppner M.P."/>
            <person name="Ishida K.-I."/>
            <person name="Kim E."/>
            <person name="Koreny L."/>
            <person name="Kroth P.G."/>
            <person name="Liu Y."/>
            <person name="Malik S.-B."/>
            <person name="Maier U.G."/>
            <person name="McRose D."/>
            <person name="Mock T."/>
            <person name="Neilson J.A."/>
            <person name="Onodera N.T."/>
            <person name="Poole A.M."/>
            <person name="Pritham E.J."/>
            <person name="Richards T.A."/>
            <person name="Rocap G."/>
            <person name="Roy S.W."/>
            <person name="Sarai C."/>
            <person name="Schaack S."/>
            <person name="Shirato S."/>
            <person name="Slamovits C.H."/>
            <person name="Spencer D.F."/>
            <person name="Suzuki S."/>
            <person name="Worden A.Z."/>
            <person name="Zauner S."/>
            <person name="Barry K."/>
            <person name="Bell C."/>
            <person name="Bharti A.K."/>
            <person name="Crow J.A."/>
            <person name="Grimwood J."/>
            <person name="Kramer R."/>
            <person name="Lindquist E."/>
            <person name="Lucas S."/>
            <person name="Salamov A."/>
            <person name="McFadden G.I."/>
            <person name="Lane C.E."/>
            <person name="Keeling P.J."/>
            <person name="Gray M.W."/>
            <person name="Grigoriev I.V."/>
            <person name="Archibald J.M."/>
        </authorList>
    </citation>
    <scope>NUCLEOTIDE SEQUENCE</scope>
    <source>
        <strain evidence="6">CCMP2712</strain>
    </source>
</reference>
<dbReference type="SMART" id="SM00015">
    <property type="entry name" value="IQ"/>
    <property type="match status" value="8"/>
</dbReference>
<feature type="compositionally biased region" description="Low complexity" evidence="2">
    <location>
        <begin position="530"/>
        <end position="551"/>
    </location>
</feature>
<dbReference type="EMBL" id="JH993055">
    <property type="protein sequence ID" value="EKX37781.1"/>
    <property type="molecule type" value="Genomic_DNA"/>
</dbReference>
<dbReference type="InterPro" id="IPR000048">
    <property type="entry name" value="IQ_motif_EF-hand-BS"/>
</dbReference>
<dbReference type="KEGG" id="gtt:GUITHDRAFT_144749"/>
<protein>
    <recommendedName>
        <fullName evidence="3">WW domain-containing protein</fullName>
    </recommendedName>
</protein>
<keyword evidence="1" id="KW-0175">Coiled coil</keyword>
<dbReference type="CDD" id="cd00201">
    <property type="entry name" value="WW"/>
    <property type="match status" value="1"/>
</dbReference>
<dbReference type="STRING" id="905079.L1IND6"/>
<reference evidence="4 6" key="1">
    <citation type="journal article" date="2012" name="Nature">
        <title>Algal genomes reveal evolutionary mosaicism and the fate of nucleomorphs.</title>
        <authorList>
            <consortium name="DOE Joint Genome Institute"/>
            <person name="Curtis B.A."/>
            <person name="Tanifuji G."/>
            <person name="Burki F."/>
            <person name="Gruber A."/>
            <person name="Irimia M."/>
            <person name="Maruyama S."/>
            <person name="Arias M.C."/>
            <person name="Ball S.G."/>
            <person name="Gile G.H."/>
            <person name="Hirakawa Y."/>
            <person name="Hopkins J.F."/>
            <person name="Kuo A."/>
            <person name="Rensing S.A."/>
            <person name="Schmutz J."/>
            <person name="Symeonidi A."/>
            <person name="Elias M."/>
            <person name="Eveleigh R.J."/>
            <person name="Herman E.K."/>
            <person name="Klute M.J."/>
            <person name="Nakayama T."/>
            <person name="Obornik M."/>
            <person name="Reyes-Prieto A."/>
            <person name="Armbrust E.V."/>
            <person name="Aves S.J."/>
            <person name="Beiko R.G."/>
            <person name="Coutinho P."/>
            <person name="Dacks J.B."/>
            <person name="Durnford D.G."/>
            <person name="Fast N.M."/>
            <person name="Green B.R."/>
            <person name="Grisdale C.J."/>
            <person name="Hempel F."/>
            <person name="Henrissat B."/>
            <person name="Hoppner M.P."/>
            <person name="Ishida K."/>
            <person name="Kim E."/>
            <person name="Koreny L."/>
            <person name="Kroth P.G."/>
            <person name="Liu Y."/>
            <person name="Malik S.B."/>
            <person name="Maier U.G."/>
            <person name="McRose D."/>
            <person name="Mock T."/>
            <person name="Neilson J.A."/>
            <person name="Onodera N.T."/>
            <person name="Poole A.M."/>
            <person name="Pritham E.J."/>
            <person name="Richards T.A."/>
            <person name="Rocap G."/>
            <person name="Roy S.W."/>
            <person name="Sarai C."/>
            <person name="Schaack S."/>
            <person name="Shirato S."/>
            <person name="Slamovits C.H."/>
            <person name="Spencer D.F."/>
            <person name="Suzuki S."/>
            <person name="Worden A.Z."/>
            <person name="Zauner S."/>
            <person name="Barry K."/>
            <person name="Bell C."/>
            <person name="Bharti A.K."/>
            <person name="Crow J.A."/>
            <person name="Grimwood J."/>
            <person name="Kramer R."/>
            <person name="Lindquist E."/>
            <person name="Lucas S."/>
            <person name="Salamov A."/>
            <person name="McFadden G.I."/>
            <person name="Lane C.E."/>
            <person name="Keeling P.J."/>
            <person name="Gray M.W."/>
            <person name="Grigoriev I.V."/>
            <person name="Archibald J.M."/>
        </authorList>
    </citation>
    <scope>NUCLEOTIDE SEQUENCE</scope>
    <source>
        <strain evidence="4 6">CCMP2712</strain>
    </source>
</reference>
<feature type="region of interest" description="Disordered" evidence="2">
    <location>
        <begin position="62"/>
        <end position="157"/>
    </location>
</feature>
<feature type="coiled-coil region" evidence="1">
    <location>
        <begin position="885"/>
        <end position="919"/>
    </location>
</feature>
<dbReference type="PROSITE" id="PS50096">
    <property type="entry name" value="IQ"/>
    <property type="match status" value="7"/>
</dbReference>
<feature type="coiled-coil region" evidence="1">
    <location>
        <begin position="1107"/>
        <end position="1170"/>
    </location>
</feature>
<dbReference type="EnsemblProtists" id="EKX37781">
    <property type="protein sequence ID" value="EKX37781"/>
    <property type="gene ID" value="GUITHDRAFT_144749"/>
</dbReference>